<reference evidence="2" key="1">
    <citation type="submission" date="2011-07" db="EMBL/GenBank/DDBJ databases">
        <authorList>
            <consortium name="Caenorhabditis brenneri Sequencing and Analysis Consortium"/>
            <person name="Wilson R.K."/>
        </authorList>
    </citation>
    <scope>NUCLEOTIDE SEQUENCE [LARGE SCALE GENOMIC DNA]</scope>
    <source>
        <strain evidence="2">PB2801</strain>
    </source>
</reference>
<dbReference type="HOGENOM" id="CLU_075906_0_0_1"/>
<proteinExistence type="predicted"/>
<accession>G0MCN2</accession>
<dbReference type="InParanoid" id="G0MCN2"/>
<dbReference type="EMBL" id="GL379790">
    <property type="protein sequence ID" value="EGT49795.1"/>
    <property type="molecule type" value="Genomic_DNA"/>
</dbReference>
<dbReference type="OMA" id="RCENFAQ"/>
<evidence type="ECO:0000313" key="2">
    <source>
        <dbReference type="Proteomes" id="UP000008068"/>
    </source>
</evidence>
<protein>
    <submittedName>
        <fullName evidence="1">Uncharacterized protein</fullName>
    </submittedName>
</protein>
<organism evidence="2">
    <name type="scientific">Caenorhabditis brenneri</name>
    <name type="common">Nematode worm</name>
    <dbReference type="NCBI Taxonomy" id="135651"/>
    <lineage>
        <taxon>Eukaryota</taxon>
        <taxon>Metazoa</taxon>
        <taxon>Ecdysozoa</taxon>
        <taxon>Nematoda</taxon>
        <taxon>Chromadorea</taxon>
        <taxon>Rhabditida</taxon>
        <taxon>Rhabditina</taxon>
        <taxon>Rhabditomorpha</taxon>
        <taxon>Rhabditoidea</taxon>
        <taxon>Rhabditidae</taxon>
        <taxon>Peloderinae</taxon>
        <taxon>Caenorhabditis</taxon>
    </lineage>
</organism>
<gene>
    <name evidence="1" type="ORF">CAEBREN_09157</name>
</gene>
<dbReference type="AlphaFoldDB" id="G0MCN2"/>
<keyword evidence="2" id="KW-1185">Reference proteome</keyword>
<name>G0MCN2_CAEBE</name>
<dbReference type="eggNOG" id="ENOG502TJJ9">
    <property type="taxonomic scope" value="Eukaryota"/>
</dbReference>
<dbReference type="Proteomes" id="UP000008068">
    <property type="component" value="Unassembled WGS sequence"/>
</dbReference>
<evidence type="ECO:0000313" key="1">
    <source>
        <dbReference type="EMBL" id="EGT49795.1"/>
    </source>
</evidence>
<dbReference type="OrthoDB" id="5902856at2759"/>
<sequence>MSERFKYSLSGVYRCENFAQHLAQNNFPTFPIVPIGTVGRIAGWYMILQKSVIDNQTFVYPFMHCYDKPQVKIHSFFNILGKDGKSIFRIFGDIVLEKEFGPYGKDMNILDVLNEKNGYLDNGTLSIEYGIHVDGIEGVDGIWKFNFNDKLFNPKDTLTIEYKDAKDGSLKVFYCHRQLLRFHSSLFSNQVNNFISTRTEDRLIDECLQIAHGVRIPLDRTERSFGINLKGTYSNTVFPSVKRNI</sequence>